<evidence type="ECO:0000313" key="1">
    <source>
        <dbReference type="EMBL" id="KIO42758.1"/>
    </source>
</evidence>
<dbReference type="AlphaFoldDB" id="A0A0C3M8J3"/>
<proteinExistence type="predicted"/>
<dbReference type="EMBL" id="JPIU01000049">
    <property type="protein sequence ID" value="KIO42758.1"/>
    <property type="molecule type" value="Genomic_DNA"/>
</dbReference>
<organism evidence="1 2">
    <name type="scientific">Sanguibacteroides justesenii</name>
    <dbReference type="NCBI Taxonomy" id="1547597"/>
    <lineage>
        <taxon>Bacteria</taxon>
        <taxon>Pseudomonadati</taxon>
        <taxon>Bacteroidota</taxon>
        <taxon>Bacteroidia</taxon>
        <taxon>Bacteroidales</taxon>
        <taxon>Porphyromonadaceae</taxon>
        <taxon>Sanguibacteroides</taxon>
    </lineage>
</organism>
<dbReference type="Pfam" id="PF16132">
    <property type="entry name" value="DUF4843"/>
    <property type="match status" value="1"/>
</dbReference>
<protein>
    <submittedName>
        <fullName evidence="1">Uncharacterized protein</fullName>
    </submittedName>
</protein>
<comment type="caution">
    <text evidence="1">The sequence shown here is derived from an EMBL/GenBank/DDBJ whole genome shotgun (WGS) entry which is preliminary data.</text>
</comment>
<evidence type="ECO:0000313" key="2">
    <source>
        <dbReference type="Proteomes" id="UP000031980"/>
    </source>
</evidence>
<reference evidence="1 2" key="1">
    <citation type="submission" date="2014-07" db="EMBL/GenBank/DDBJ databases">
        <title>Porphyromonadaceae bacterium OUH 308042 = ATCC BAA-2681 = DSM 28342 draft genome.</title>
        <authorList>
            <person name="Sydenham T.V."/>
            <person name="Hasman H."/>
            <person name="Justensen U.S."/>
        </authorList>
    </citation>
    <scope>NUCLEOTIDE SEQUENCE [LARGE SCALE GENOMIC DNA]</scope>
    <source>
        <strain evidence="1 2">OUH 308042</strain>
    </source>
</reference>
<gene>
    <name evidence="1" type="ORF">BA92_12845</name>
</gene>
<sequence length="253" mass="28977">MKTCILSILLISMGWLISCEKQNIEAFHGRRQIYFEKFYMDAVYPGTAEADSTVTSFFLYPEGTSQIKAKVVVNLSGDSLTSDLTFGLRVIKEGTTANPNEYVLDDFYTFHAKPLNKAKEIKDTIEIKLNSSDRLEGLGATGLRLMVELVPNEQLDLGQYERRRAIIIWSYVEAQPDWWDKEVSFELLGDYSPRKYQLFLKHADKNGEMEEFIKNSPDKAIALVVTFKQWLADNANDPEYGAEYQEILESLKI</sequence>
<dbReference type="PROSITE" id="PS51257">
    <property type="entry name" value="PROKAR_LIPOPROTEIN"/>
    <property type="match status" value="1"/>
</dbReference>
<accession>A0A0C3M8J3</accession>
<dbReference type="Proteomes" id="UP000031980">
    <property type="component" value="Unassembled WGS sequence"/>
</dbReference>
<keyword evidence="2" id="KW-1185">Reference proteome</keyword>
<dbReference type="OrthoDB" id="1063880at2"/>
<dbReference type="InterPro" id="IPR032299">
    <property type="entry name" value="DUF4843"/>
</dbReference>
<name>A0A0C3M8J3_9PORP</name>
<dbReference type="RefSeq" id="WP_041505471.1">
    <property type="nucleotide sequence ID" value="NZ_JPIU01000049.1"/>
</dbReference>